<feature type="region of interest" description="Disordered" evidence="1">
    <location>
        <begin position="64"/>
        <end position="111"/>
    </location>
</feature>
<dbReference type="OrthoDB" id="2528475at2759"/>
<feature type="compositionally biased region" description="Low complexity" evidence="1">
    <location>
        <begin position="95"/>
        <end position="105"/>
    </location>
</feature>
<feature type="compositionally biased region" description="Polar residues" evidence="1">
    <location>
        <begin position="39"/>
        <end position="50"/>
    </location>
</feature>
<organism evidence="2 3">
    <name type="scientific">Rhodotorula mucilaginosa</name>
    <name type="common">Yeast</name>
    <name type="synonym">Rhodotorula rubra</name>
    <dbReference type="NCBI Taxonomy" id="5537"/>
    <lineage>
        <taxon>Eukaryota</taxon>
        <taxon>Fungi</taxon>
        <taxon>Dikarya</taxon>
        <taxon>Basidiomycota</taxon>
        <taxon>Pucciniomycotina</taxon>
        <taxon>Microbotryomycetes</taxon>
        <taxon>Sporidiobolales</taxon>
        <taxon>Sporidiobolaceae</taxon>
        <taxon>Rhodotorula</taxon>
    </lineage>
</organism>
<comment type="caution">
    <text evidence="2">The sequence shown here is derived from an EMBL/GenBank/DDBJ whole genome shotgun (WGS) entry which is preliminary data.</text>
</comment>
<evidence type="ECO:0000256" key="1">
    <source>
        <dbReference type="SAM" id="MobiDB-lite"/>
    </source>
</evidence>
<keyword evidence="3" id="KW-1185">Reference proteome</keyword>
<evidence type="ECO:0000313" key="3">
    <source>
        <dbReference type="Proteomes" id="UP000777482"/>
    </source>
</evidence>
<evidence type="ECO:0000313" key="2">
    <source>
        <dbReference type="EMBL" id="KAG0656118.1"/>
    </source>
</evidence>
<reference evidence="2 3" key="1">
    <citation type="submission" date="2020-11" db="EMBL/GenBank/DDBJ databases">
        <title>Kefir isolates.</title>
        <authorList>
            <person name="Marcisauskas S."/>
            <person name="Kim Y."/>
            <person name="Blasche S."/>
        </authorList>
    </citation>
    <scope>NUCLEOTIDE SEQUENCE [LARGE SCALE GENOMIC DNA]</scope>
    <source>
        <strain evidence="2 3">KR</strain>
    </source>
</reference>
<gene>
    <name evidence="2" type="ORF">C6P46_000437</name>
</gene>
<accession>A0A9P6VWX0</accession>
<feature type="compositionally biased region" description="Basic and acidic residues" evidence="1">
    <location>
        <begin position="8"/>
        <end position="35"/>
    </location>
</feature>
<feature type="region of interest" description="Disordered" evidence="1">
    <location>
        <begin position="214"/>
        <end position="238"/>
    </location>
</feature>
<protein>
    <submittedName>
        <fullName evidence="2">Uncharacterized protein</fullName>
    </submittedName>
</protein>
<sequence length="454" mass="49807">MIPSRPVRQVEQRKDTVQDRLARLRAEQSARDRPRYNSRLHQQQQQNSTGPRWLEAVTNAANTVATPVRLPDRRRGTAGPPAPKSWATTTTAGDSRSPSTRTARSARSHPHELVARERLAAPLPTTACSEPAPPVKGLFVAAGTVVAEDLGGDNSLLADYIHYLPIHLRLRLLDVFADWRNELVLEDDVLQMLLRSDESHLDFACKGNERAAGRLGTGSADALPTVEAPQLDDDDGGDWDASPQYGDVTSEVESLNLSFSSVSLRTLRAVLLREGQESGNGPPPPAAKLVKAAAGVPVPPPPPPLPPPPPKHVAVFPFLHTLNLTATSRIPYSDAFFDLLSHLISLRTLSLAGRSVSTIPGSNVHPIGFLARLAAATPTLHTLDVSFSSDLNVVAAVQAVDWDERWLGLRVLGLRREYPEEVSAVRLRQRLKRDVWEAITLDRRKKRRWIDIVT</sequence>
<proteinExistence type="predicted"/>
<feature type="region of interest" description="Disordered" evidence="1">
    <location>
        <begin position="1"/>
        <end position="52"/>
    </location>
</feature>
<dbReference type="Proteomes" id="UP000777482">
    <property type="component" value="Unassembled WGS sequence"/>
</dbReference>
<dbReference type="AlphaFoldDB" id="A0A9P6VWX0"/>
<dbReference type="EMBL" id="PUHQ01000103">
    <property type="protein sequence ID" value="KAG0656118.1"/>
    <property type="molecule type" value="Genomic_DNA"/>
</dbReference>
<name>A0A9P6VWX0_RHOMI</name>